<evidence type="ECO:0000313" key="3">
    <source>
        <dbReference type="EMBL" id="RCG26314.1"/>
    </source>
</evidence>
<protein>
    <recommendedName>
        <fullName evidence="5">DUF732 domain-containing protein</fullName>
    </recommendedName>
</protein>
<comment type="caution">
    <text evidence="3">The sequence shown here is derived from an EMBL/GenBank/DDBJ whole genome shotgun (WGS) entry which is preliminary data.</text>
</comment>
<evidence type="ECO:0000256" key="1">
    <source>
        <dbReference type="SAM" id="MobiDB-lite"/>
    </source>
</evidence>
<feature type="compositionally biased region" description="Low complexity" evidence="1">
    <location>
        <begin position="44"/>
        <end position="61"/>
    </location>
</feature>
<organism evidence="3 4">
    <name type="scientific">Streptomyces diacarni</name>
    <dbReference type="NCBI Taxonomy" id="2800381"/>
    <lineage>
        <taxon>Bacteria</taxon>
        <taxon>Bacillati</taxon>
        <taxon>Actinomycetota</taxon>
        <taxon>Actinomycetes</taxon>
        <taxon>Kitasatosporales</taxon>
        <taxon>Streptomycetaceae</taxon>
        <taxon>Streptomyces</taxon>
    </lineage>
</organism>
<accession>A0A367F7G8</accession>
<keyword evidence="2" id="KW-0732">Signal</keyword>
<dbReference type="AlphaFoldDB" id="A0A367F7G8"/>
<feature type="region of interest" description="Disordered" evidence="1">
    <location>
        <begin position="25"/>
        <end position="96"/>
    </location>
</feature>
<name>A0A367F7G8_9ACTN</name>
<keyword evidence="4" id="KW-1185">Reference proteome</keyword>
<feature type="chain" id="PRO_5039172556" description="DUF732 domain-containing protein" evidence="2">
    <location>
        <begin position="21"/>
        <end position="165"/>
    </location>
</feature>
<sequence length="165" mass="16230">MSTVKAARAAAAALVAAALALTAGCGGDGGGQHGDGEGSDHAGRPGATATASASPGASASPRAKDGGGAPDDEATAKVPRSRLTPATGSFTTKEKDYLVDRVPRGLEPAAVLEAGRTACERIATTAESSEKDAISALKAGEIDQAEPAVRHLCPKFAPLLEAAGK</sequence>
<feature type="signal peptide" evidence="2">
    <location>
        <begin position="1"/>
        <end position="20"/>
    </location>
</feature>
<dbReference type="Proteomes" id="UP000252914">
    <property type="component" value="Unassembled WGS sequence"/>
</dbReference>
<dbReference type="RefSeq" id="WP_114020965.1">
    <property type="nucleotide sequence ID" value="NZ_QOIN01000034.1"/>
</dbReference>
<feature type="compositionally biased region" description="Basic and acidic residues" evidence="1">
    <location>
        <begin position="34"/>
        <end position="43"/>
    </location>
</feature>
<dbReference type="EMBL" id="QOIN01000034">
    <property type="protein sequence ID" value="RCG26314.1"/>
    <property type="molecule type" value="Genomic_DNA"/>
</dbReference>
<reference evidence="3 4" key="1">
    <citation type="submission" date="2018-06" db="EMBL/GenBank/DDBJ databases">
        <title>Streptomyces reniochalinae sp. nov. and Streptomyces diacarnus sp. nov. from marine sponges.</title>
        <authorList>
            <person name="Li L."/>
        </authorList>
    </citation>
    <scope>NUCLEOTIDE SEQUENCE [LARGE SCALE GENOMIC DNA]</scope>
    <source>
        <strain evidence="3 4">LHW51701</strain>
    </source>
</reference>
<evidence type="ECO:0008006" key="5">
    <source>
        <dbReference type="Google" id="ProtNLM"/>
    </source>
</evidence>
<dbReference type="PROSITE" id="PS51257">
    <property type="entry name" value="PROKAR_LIPOPROTEIN"/>
    <property type="match status" value="1"/>
</dbReference>
<proteinExistence type="predicted"/>
<evidence type="ECO:0000313" key="4">
    <source>
        <dbReference type="Proteomes" id="UP000252914"/>
    </source>
</evidence>
<evidence type="ECO:0000256" key="2">
    <source>
        <dbReference type="SAM" id="SignalP"/>
    </source>
</evidence>
<gene>
    <name evidence="3" type="ORF">DTL70_06910</name>
</gene>